<keyword evidence="6" id="KW-1185">Reference proteome</keyword>
<feature type="compositionally biased region" description="Basic residues" evidence="2">
    <location>
        <begin position="82"/>
        <end position="93"/>
    </location>
</feature>
<feature type="binding site" evidence="1">
    <location>
        <begin position="283"/>
        <end position="290"/>
    </location>
    <ligand>
        <name>ATP</name>
        <dbReference type="ChEBI" id="CHEBI:30616"/>
    </ligand>
</feature>
<dbReference type="InterPro" id="IPR027417">
    <property type="entry name" value="P-loop_NTPase"/>
</dbReference>
<keyword evidence="1" id="KW-0547">Nucleotide-binding</keyword>
<gene>
    <name evidence="5" type="ORF">CP970_19850</name>
</gene>
<feature type="region of interest" description="Disordered" evidence="2">
    <location>
        <begin position="82"/>
        <end position="123"/>
    </location>
</feature>
<dbReference type="EMBL" id="CP023699">
    <property type="protein sequence ID" value="QEU92865.1"/>
    <property type="molecule type" value="Genomic_DNA"/>
</dbReference>
<dbReference type="GO" id="GO:0005524">
    <property type="term" value="F:ATP binding"/>
    <property type="evidence" value="ECO:0007669"/>
    <property type="project" value="UniProtKB-UniRule"/>
</dbReference>
<keyword evidence="3" id="KW-0812">Transmembrane</keyword>
<organism evidence="5 6">
    <name type="scientific">Streptomyces kanamyceticus</name>
    <dbReference type="NCBI Taxonomy" id="1967"/>
    <lineage>
        <taxon>Bacteria</taxon>
        <taxon>Bacillati</taxon>
        <taxon>Actinomycetota</taxon>
        <taxon>Actinomycetes</taxon>
        <taxon>Kitasatosporales</taxon>
        <taxon>Streptomycetaceae</taxon>
        <taxon>Streptomyces</taxon>
    </lineage>
</organism>
<keyword evidence="3" id="KW-1133">Transmembrane helix</keyword>
<dbReference type="PROSITE" id="PS50901">
    <property type="entry name" value="FTSK"/>
    <property type="match status" value="1"/>
</dbReference>
<evidence type="ECO:0000256" key="3">
    <source>
        <dbReference type="SAM" id="Phobius"/>
    </source>
</evidence>
<feature type="region of interest" description="Disordered" evidence="2">
    <location>
        <begin position="1"/>
        <end position="23"/>
    </location>
</feature>
<evidence type="ECO:0000313" key="6">
    <source>
        <dbReference type="Proteomes" id="UP000325529"/>
    </source>
</evidence>
<protein>
    <recommendedName>
        <fullName evidence="4">FtsK domain-containing protein</fullName>
    </recommendedName>
</protein>
<sequence length="584" mass="63009">MTAEAVEETKEAKPAAKPIRPAAKKPMSEEARWLIGGLAVTVPASGLVYRDAVESWVYDNRWWLLGIAVLLVGSCALAMNRARRRAHGPRRRKEAPVVSALASEGIQDPAPRSPLAGSGTPEERLAAVPDETEMTAAPAVPGTPPGEVPASFQIDEAPKLAAALKLDYAAGKPRTLSRGRVELGEEWVIELPPGGVYGDVAGKSERVISWLGVDATTVTMRPGQSLRHVVITVLDQPVYSRIPALPDPVDAAQRGVIPVGYDMYAAVVEIKSPVGDTHILVAGSSGGGKTEEIKWLVYFALVNGWDIVLVDAKGDGDLAYAEKACLIYEEVPDHDRMMDIIAFVEERHEKRSAENSASVRAGMGKAHHRPLLFIIDEVSTYTDEADSKKEAAEFEKKMKAASRKFRSSKILVVLSTQNPKAEVINTSIRANHRVRLAFGCAETGQSDVILGGGTAKSGHDASKLPGIDGAAILQVKDNCREMRGFLVTDEELNEAIDARVEEAQEAEPEHVRLVREAYADEAFLSTVEFASRLRELGVDIAGGDDRTAVGKAVSAWLAESFGRPIPSVSVDRVQGRRLSDILSR</sequence>
<proteinExistence type="predicted"/>
<evidence type="ECO:0000313" key="5">
    <source>
        <dbReference type="EMBL" id="QEU92865.1"/>
    </source>
</evidence>
<dbReference type="RefSeq" id="WP_055548643.1">
    <property type="nucleotide sequence ID" value="NZ_CP023699.1"/>
</dbReference>
<evidence type="ECO:0000256" key="1">
    <source>
        <dbReference type="PROSITE-ProRule" id="PRU00289"/>
    </source>
</evidence>
<accession>A0A5J6GG44</accession>
<dbReference type="CDD" id="cd01127">
    <property type="entry name" value="TrwB_TraG_TraD_VirD4"/>
    <property type="match status" value="1"/>
</dbReference>
<dbReference type="OrthoDB" id="3315716at2"/>
<feature type="transmembrane region" description="Helical" evidence="3">
    <location>
        <begin position="62"/>
        <end position="82"/>
    </location>
</feature>
<dbReference type="InterPro" id="IPR002543">
    <property type="entry name" value="FtsK_dom"/>
</dbReference>
<dbReference type="AlphaFoldDB" id="A0A5J6GG44"/>
<dbReference type="Gene3D" id="3.40.50.300">
    <property type="entry name" value="P-loop containing nucleotide triphosphate hydrolases"/>
    <property type="match status" value="1"/>
</dbReference>
<dbReference type="PANTHER" id="PTHR30121">
    <property type="entry name" value="UNCHARACTERIZED PROTEIN YJGR-RELATED"/>
    <property type="match status" value="1"/>
</dbReference>
<evidence type="ECO:0000259" key="4">
    <source>
        <dbReference type="PROSITE" id="PS50901"/>
    </source>
</evidence>
<dbReference type="Proteomes" id="UP000325529">
    <property type="component" value="Chromosome"/>
</dbReference>
<dbReference type="GO" id="GO:0003677">
    <property type="term" value="F:DNA binding"/>
    <property type="evidence" value="ECO:0007669"/>
    <property type="project" value="InterPro"/>
</dbReference>
<keyword evidence="1" id="KW-0067">ATP-binding</keyword>
<feature type="domain" description="FtsK" evidence="4">
    <location>
        <begin position="263"/>
        <end position="447"/>
    </location>
</feature>
<feature type="transmembrane region" description="Helical" evidence="3">
    <location>
        <begin position="33"/>
        <end position="50"/>
    </location>
</feature>
<reference evidence="5 6" key="1">
    <citation type="submission" date="2017-09" db="EMBL/GenBank/DDBJ databases">
        <authorList>
            <person name="Lee N."/>
            <person name="Cho B.-K."/>
        </authorList>
    </citation>
    <scope>NUCLEOTIDE SEQUENCE [LARGE SCALE GENOMIC DNA]</scope>
    <source>
        <strain evidence="5 6">ATCC 12853</strain>
    </source>
</reference>
<dbReference type="PANTHER" id="PTHR30121:SF6">
    <property type="entry name" value="SLR6007 PROTEIN"/>
    <property type="match status" value="1"/>
</dbReference>
<name>A0A5J6GG44_STRKN</name>
<keyword evidence="3" id="KW-0472">Membrane</keyword>
<evidence type="ECO:0000256" key="2">
    <source>
        <dbReference type="SAM" id="MobiDB-lite"/>
    </source>
</evidence>
<dbReference type="SUPFAM" id="SSF52540">
    <property type="entry name" value="P-loop containing nucleoside triphosphate hydrolases"/>
    <property type="match status" value="1"/>
</dbReference>
<dbReference type="KEGG" id="ska:CP970_19850"/>
<dbReference type="InterPro" id="IPR051162">
    <property type="entry name" value="T4SS_component"/>
</dbReference>